<dbReference type="AlphaFoldDB" id="A0A1Z5KF59"/>
<dbReference type="InParanoid" id="A0A1Z5KF59"/>
<organism evidence="2 3">
    <name type="scientific">Fistulifera solaris</name>
    <name type="common">Oleaginous diatom</name>
    <dbReference type="NCBI Taxonomy" id="1519565"/>
    <lineage>
        <taxon>Eukaryota</taxon>
        <taxon>Sar</taxon>
        <taxon>Stramenopiles</taxon>
        <taxon>Ochrophyta</taxon>
        <taxon>Bacillariophyta</taxon>
        <taxon>Bacillariophyceae</taxon>
        <taxon>Bacillariophycidae</taxon>
        <taxon>Naviculales</taxon>
        <taxon>Naviculaceae</taxon>
        <taxon>Fistulifera</taxon>
    </lineage>
</organism>
<evidence type="ECO:0000313" key="3">
    <source>
        <dbReference type="Proteomes" id="UP000198406"/>
    </source>
</evidence>
<keyword evidence="3" id="KW-1185">Reference proteome</keyword>
<comment type="caution">
    <text evidence="2">The sequence shown here is derived from an EMBL/GenBank/DDBJ whole genome shotgun (WGS) entry which is preliminary data.</text>
</comment>
<sequence length="132" mass="15247">MFARLNAVTRHNAASQSWMRSTCRAMHYKLPWEKEQPRTVPETAVIPDHIGWVTINEGTWKAEMARQVPGVPLTVGSWWAIEDNETDEQGEANRMDLMNRNSRFGKKANGGKRACSRQARRTKRRAFGNHRR</sequence>
<evidence type="ECO:0000256" key="1">
    <source>
        <dbReference type="SAM" id="MobiDB-lite"/>
    </source>
</evidence>
<protein>
    <submittedName>
        <fullName evidence="2">Uncharacterized protein</fullName>
    </submittedName>
</protein>
<dbReference type="Proteomes" id="UP000198406">
    <property type="component" value="Unassembled WGS sequence"/>
</dbReference>
<feature type="compositionally biased region" description="Basic residues" evidence="1">
    <location>
        <begin position="103"/>
        <end position="132"/>
    </location>
</feature>
<gene>
    <name evidence="2" type="ORF">FisN_4Hu290</name>
</gene>
<evidence type="ECO:0000313" key="2">
    <source>
        <dbReference type="EMBL" id="GAX24732.1"/>
    </source>
</evidence>
<reference evidence="2 3" key="1">
    <citation type="journal article" date="2015" name="Plant Cell">
        <title>Oil accumulation by the oleaginous diatom Fistulifera solaris as revealed by the genome and transcriptome.</title>
        <authorList>
            <person name="Tanaka T."/>
            <person name="Maeda Y."/>
            <person name="Veluchamy A."/>
            <person name="Tanaka M."/>
            <person name="Abida H."/>
            <person name="Marechal E."/>
            <person name="Bowler C."/>
            <person name="Muto M."/>
            <person name="Sunaga Y."/>
            <person name="Tanaka M."/>
            <person name="Yoshino T."/>
            <person name="Taniguchi T."/>
            <person name="Fukuda Y."/>
            <person name="Nemoto M."/>
            <person name="Matsumoto M."/>
            <person name="Wong P.S."/>
            <person name="Aburatani S."/>
            <person name="Fujibuchi W."/>
        </authorList>
    </citation>
    <scope>NUCLEOTIDE SEQUENCE [LARGE SCALE GENOMIC DNA]</scope>
    <source>
        <strain evidence="2 3">JPCC DA0580</strain>
    </source>
</reference>
<proteinExistence type="predicted"/>
<feature type="region of interest" description="Disordered" evidence="1">
    <location>
        <begin position="100"/>
        <end position="132"/>
    </location>
</feature>
<accession>A0A1Z5KF59</accession>
<dbReference type="EMBL" id="BDSP01000213">
    <property type="protein sequence ID" value="GAX24732.1"/>
    <property type="molecule type" value="Genomic_DNA"/>
</dbReference>
<name>A0A1Z5KF59_FISSO</name>